<comment type="caution">
    <text evidence="1">The sequence shown here is derived from an EMBL/GenBank/DDBJ whole genome shotgun (WGS) entry which is preliminary data.</text>
</comment>
<evidence type="ECO:0000313" key="1">
    <source>
        <dbReference type="EMBL" id="GGN93213.1"/>
    </source>
</evidence>
<evidence type="ECO:0000313" key="2">
    <source>
        <dbReference type="Proteomes" id="UP000606653"/>
    </source>
</evidence>
<proteinExistence type="predicted"/>
<gene>
    <name evidence="1" type="ORF">GCM10010969_06540</name>
</gene>
<protein>
    <recommendedName>
        <fullName evidence="3">Flagellar protein FliT</fullName>
    </recommendedName>
</protein>
<dbReference type="EMBL" id="BMLN01000002">
    <property type="protein sequence ID" value="GGN93213.1"/>
    <property type="molecule type" value="Genomic_DNA"/>
</dbReference>
<keyword evidence="2" id="KW-1185">Reference proteome</keyword>
<reference evidence="2" key="1">
    <citation type="journal article" date="2019" name="Int. J. Syst. Evol. Microbiol.">
        <title>The Global Catalogue of Microorganisms (GCM) 10K type strain sequencing project: providing services to taxonomists for standard genome sequencing and annotation.</title>
        <authorList>
            <consortium name="The Broad Institute Genomics Platform"/>
            <consortium name="The Broad Institute Genome Sequencing Center for Infectious Disease"/>
            <person name="Wu L."/>
            <person name="Ma J."/>
        </authorList>
    </citation>
    <scope>NUCLEOTIDE SEQUENCE [LARGE SCALE GENOMIC DNA]</scope>
    <source>
        <strain evidence="2">CGMCC 1.6964</strain>
    </source>
</reference>
<dbReference type="Proteomes" id="UP000606653">
    <property type="component" value="Unassembled WGS sequence"/>
</dbReference>
<name>A0ABQ2KTU0_9BACL</name>
<dbReference type="RefSeq" id="WP_018977774.1">
    <property type="nucleotide sequence ID" value="NZ_BMLN01000002.1"/>
</dbReference>
<sequence length="114" mass="13145">MAELEGKQLLDKLQFITEDAISRLETMDSEALEALAAQRQALVTAIEPYRHSINEVDREQIAYILKFDALILARMNSLKNEAAEWMQKQGTIRTQQSAYQHGYAMNSMFIDHRK</sequence>
<evidence type="ECO:0008006" key="3">
    <source>
        <dbReference type="Google" id="ProtNLM"/>
    </source>
</evidence>
<organism evidence="1 2">
    <name type="scientific">Saccharibacillus kuerlensis</name>
    <dbReference type="NCBI Taxonomy" id="459527"/>
    <lineage>
        <taxon>Bacteria</taxon>
        <taxon>Bacillati</taxon>
        <taxon>Bacillota</taxon>
        <taxon>Bacilli</taxon>
        <taxon>Bacillales</taxon>
        <taxon>Paenibacillaceae</taxon>
        <taxon>Saccharibacillus</taxon>
    </lineage>
</organism>
<accession>A0ABQ2KTU0</accession>